<evidence type="ECO:0000256" key="1">
    <source>
        <dbReference type="SAM" id="SignalP"/>
    </source>
</evidence>
<proteinExistence type="predicted"/>
<dbReference type="Gene3D" id="3.30.1340.30">
    <property type="match status" value="2"/>
</dbReference>
<reference evidence="3 4" key="1">
    <citation type="submission" date="2018-05" db="EMBL/GenBank/DDBJ databases">
        <title>Genomic Encyclopedia of Type Strains, Phase IV (KMG-IV): sequencing the most valuable type-strain genomes for metagenomic binning, comparative biology and taxonomic classification.</title>
        <authorList>
            <person name="Goeker M."/>
        </authorList>
    </citation>
    <scope>NUCLEOTIDE SEQUENCE [LARGE SCALE GENOMIC DNA]</scope>
    <source>
        <strain evidence="3 4">DSM 25350</strain>
    </source>
</reference>
<dbReference type="OrthoDB" id="8910395at2"/>
<dbReference type="EMBL" id="QGGU01000005">
    <property type="protein sequence ID" value="PWK51726.1"/>
    <property type="molecule type" value="Genomic_DNA"/>
</dbReference>
<dbReference type="PANTHER" id="PTHR34606:SF15">
    <property type="entry name" value="BON DOMAIN-CONTAINING PROTEIN"/>
    <property type="match status" value="1"/>
</dbReference>
<feature type="signal peptide" evidence="1">
    <location>
        <begin position="1"/>
        <end position="24"/>
    </location>
</feature>
<dbReference type="InterPro" id="IPR051686">
    <property type="entry name" value="Lipoprotein_DolP"/>
</dbReference>
<name>A0A316FVM3_9GAMM</name>
<protein>
    <submittedName>
        <fullName evidence="3">BON domain-containing protein</fullName>
    </submittedName>
</protein>
<evidence type="ECO:0000259" key="2">
    <source>
        <dbReference type="PROSITE" id="PS50914"/>
    </source>
</evidence>
<dbReference type="Proteomes" id="UP000245790">
    <property type="component" value="Unassembled WGS sequence"/>
</dbReference>
<comment type="caution">
    <text evidence="3">The sequence shown here is derived from an EMBL/GenBank/DDBJ whole genome shotgun (WGS) entry which is preliminary data.</text>
</comment>
<organism evidence="3 4">
    <name type="scientific">Pleionea mediterranea</name>
    <dbReference type="NCBI Taxonomy" id="523701"/>
    <lineage>
        <taxon>Bacteria</taxon>
        <taxon>Pseudomonadati</taxon>
        <taxon>Pseudomonadota</taxon>
        <taxon>Gammaproteobacteria</taxon>
        <taxon>Oceanospirillales</taxon>
        <taxon>Pleioneaceae</taxon>
        <taxon>Pleionea</taxon>
    </lineage>
</organism>
<keyword evidence="1" id="KW-0732">Signal</keyword>
<evidence type="ECO:0000313" key="4">
    <source>
        <dbReference type="Proteomes" id="UP000245790"/>
    </source>
</evidence>
<dbReference type="RefSeq" id="WP_109763123.1">
    <property type="nucleotide sequence ID" value="NZ_QGGU01000005.1"/>
</dbReference>
<dbReference type="Pfam" id="PF04972">
    <property type="entry name" value="BON"/>
    <property type="match status" value="2"/>
</dbReference>
<gene>
    <name evidence="3" type="ORF">C8D97_10541</name>
</gene>
<dbReference type="AlphaFoldDB" id="A0A316FVM3"/>
<dbReference type="PANTHER" id="PTHR34606">
    <property type="entry name" value="BON DOMAIN-CONTAINING PROTEIN"/>
    <property type="match status" value="1"/>
</dbReference>
<keyword evidence="4" id="KW-1185">Reference proteome</keyword>
<sequence length="180" mass="19799">MKSLNKILIPFVFAIITVPFAANANQDNSKLNDAWLDGKLDTVILFNEHLSPFDIETDVTNRVAIISGEVDSEIAKDLTTELAKSIDGINEVDNRLQVKESDEPKEQRFSDIKDAAISTTITTKLLLNTDVESGDIDVDTSNQVVTLNGTVPSKLQRDLIEKIAENTSNVKSVKNKVSVQ</sequence>
<accession>A0A316FVM3</accession>
<dbReference type="PROSITE" id="PS50914">
    <property type="entry name" value="BON"/>
    <property type="match status" value="2"/>
</dbReference>
<dbReference type="InterPro" id="IPR007055">
    <property type="entry name" value="BON_dom"/>
</dbReference>
<feature type="chain" id="PRO_5016277905" evidence="1">
    <location>
        <begin position="25"/>
        <end position="180"/>
    </location>
</feature>
<evidence type="ECO:0000313" key="3">
    <source>
        <dbReference type="EMBL" id="PWK51726.1"/>
    </source>
</evidence>
<feature type="domain" description="BON" evidence="2">
    <location>
        <begin position="113"/>
        <end position="180"/>
    </location>
</feature>
<feature type="domain" description="BON" evidence="2">
    <location>
        <begin position="32"/>
        <end position="100"/>
    </location>
</feature>